<evidence type="ECO:0000259" key="2">
    <source>
        <dbReference type="Pfam" id="PF12920"/>
    </source>
</evidence>
<reference evidence="5 6" key="1">
    <citation type="journal article" date="2018" name="Front. Microbiol.">
        <title>Discovery of Phloeophagus Beetles as a Source of Pseudomonas Strains That Produce Potentially New Bioactive Substances and Description of Pseudomonas bohemica sp. nov.</title>
        <authorList>
            <person name="Saati-Santamaria Z."/>
            <person name="Lopez-Mondejar R."/>
            <person name="Jimenez-Gomez A."/>
            <person name="Diez-Mendez A."/>
            <person name="Vetrovsky T."/>
            <person name="Igual J.M."/>
            <person name="Velazquez E."/>
            <person name="Kolarik M."/>
            <person name="Rivas R."/>
            <person name="Garcia-Fraile P."/>
        </authorList>
    </citation>
    <scope>NUCLEOTIDE SEQUENCE [LARGE SCALE GENOMIC DNA]</scope>
    <source>
        <strain evidence="3 6">A2-NA12</strain>
        <strain evidence="4 5">A2-NA13</strain>
    </source>
</reference>
<dbReference type="InterPro" id="IPR024770">
    <property type="entry name" value="TcdA/TcdB_cat"/>
</dbReference>
<protein>
    <submittedName>
        <fullName evidence="4">Toxin</fullName>
    </submittedName>
</protein>
<dbReference type="EMBL" id="PEGA01000025">
    <property type="protein sequence ID" value="RLU06092.1"/>
    <property type="molecule type" value="Genomic_DNA"/>
</dbReference>
<dbReference type="GO" id="GO:0016757">
    <property type="term" value="F:glycosyltransferase activity"/>
    <property type="evidence" value="ECO:0007669"/>
    <property type="project" value="InterPro"/>
</dbReference>
<evidence type="ECO:0000313" key="6">
    <source>
        <dbReference type="Proteomes" id="UP000282672"/>
    </source>
</evidence>
<gene>
    <name evidence="3" type="ORF">CS076_22245</name>
    <name evidence="4" type="ORF">CS078_15155</name>
</gene>
<organism evidence="4 5">
    <name type="scientific">Pseudomonas prosekii</name>
    <dbReference type="NCBI Taxonomy" id="1148509"/>
    <lineage>
        <taxon>Bacteria</taxon>
        <taxon>Pseudomonadati</taxon>
        <taxon>Pseudomonadota</taxon>
        <taxon>Gammaproteobacteria</taxon>
        <taxon>Pseudomonadales</taxon>
        <taxon>Pseudomonadaceae</taxon>
        <taxon>Pseudomonas</taxon>
    </lineage>
</organism>
<evidence type="ECO:0000313" key="4">
    <source>
        <dbReference type="EMBL" id="RLU08790.1"/>
    </source>
</evidence>
<dbReference type="InterPro" id="IPR024769">
    <property type="entry name" value="TcdA/TcdB_pore_forming"/>
</dbReference>
<evidence type="ECO:0000313" key="3">
    <source>
        <dbReference type="EMBL" id="RLU06092.1"/>
    </source>
</evidence>
<accession>A0A3L8CLS1</accession>
<dbReference type="CDD" id="cd20495">
    <property type="entry name" value="C58_PaToxP-like"/>
    <property type="match status" value="1"/>
</dbReference>
<proteinExistence type="predicted"/>
<dbReference type="Proteomes" id="UP000282672">
    <property type="component" value="Unassembled WGS sequence"/>
</dbReference>
<dbReference type="Proteomes" id="UP000282140">
    <property type="component" value="Unassembled WGS sequence"/>
</dbReference>
<evidence type="ECO:0000313" key="5">
    <source>
        <dbReference type="Proteomes" id="UP000282140"/>
    </source>
</evidence>
<dbReference type="Pfam" id="PF12919">
    <property type="entry name" value="TcdA_TcdB"/>
    <property type="match status" value="1"/>
</dbReference>
<sequence>MFCFVNYGCLIMSQQEVVSGDEYVGIADLLERSMLERVLEPYHNNALYAAIFRYYDGCIDAPDDQSLQRPLALLKEALATLLPPVRRRRGSEQSQPADGGDGAILGIHQKVSDYGERVATSVDTLRSTLPAVPKKLHFVWLGGGVGEIQRDYIKVWEQVMARDGYQMMLWYDADGLLAYETHRVIVQAAKASAMAAGGVTFANPRDLRDLYIERLVPLKEQLFIHLQRAQASGRSADEARIQLLVHGYGQDEVALRALRERHADNMAAMQSKDLLLRDLSKVAGPLRVADIYQRELNLRGNFAGASDVVRAEVLYIEGGLYSDVDNLPPLLETIGGVNISQFGEDARLGVLQLLLDNNPDWMPGRQKLAQRYTRYFDSIPQEHRAALLTYAQSAPQLHEVFQLPENILVRPDGLRAVAVGGAVSNSYMAAHSGSRSLDAVIDRYLVNYEVVKNTSRRAVEQNISPADNPAMLKLALAAAAELFGPLHELPDIEEFSVEEMAQGAADYYSDGVIPGSESTIYLTGPIAMIEGVGDYEKSNLTPRSAEELRLLIGIKGNSAVNRQTEEEQDHSWKEQAPSAPEWLVAEQARWQEGNFQARYKGDLAQLLNRHSIEFDAGWPLIEGRHVLSSAILQQLLNHLGAPFLRAMSEGSDALVTFDTLLPLSFDDRQAILAQDTRTFAPAPPSDATTQALSIIEVLERIASQSMPIEQLTSAQRLQLGQLLGLASLDNRSFAAVAGELDNLANKISDKGIAGRYAVIEEQLYKYKSSEFVAGLASMGRRPAEHGETALMLKKNAIEKPLSLRQWGAAGARIQQMARDEFREQLVVRAGELMDGFNVGTTKFVPQDLLFDGFGDTIGRRCYPLVLAMAAAAARGDAAITTLRERFFMSVVAPEDIDSRTFVQAIHELHSVQEHDVGNVLGRSTLRQVVDLLALRTTTSTLLLNSDNHSMLLARTWVGEVSTYHFYDPNLGIIGFSNPEDMHSALKGFFEERGMAVFYGAYGEPTQPSFDLIELHGEQIAQTQLSSGLLVEQVLLPGELKGVPAADVRNRLASARGESLLHNPKLGKSLMSLDSHWWGEQINQASSDLLTANGLTPDFIPVFETLEIAPDGGYHLTMIKPQKNAVAEQTVQVSTDDPRFLRIKNHLTELFEKLTARRLNPLDPTGAGAVHTLNAGFAIQALMNALRGHEGEARSLTLAVRLHAYVNYAQLLHGLVSDMAGIVNLVRQGLAQERLIAQASSTAVGEAFGHVAGEGVGTVLGLVNVGFDIYQLSESDNDADVARFGTQLAFDSASVVLGAAAMGAGLASAATAAAFLGGASVIIGGLAVGIGALAEGFSQVAERSKQVGIFFHELDQAYRGPAFTWNTHQNAWQAHPRLMIKGINLRDGRVFYDSQRLFPLRDHFGVPDFDVDYGRAINVRQSLGLPGTSKFAPAPDEVIILPCTPQTFYGYDYHSLPFALQRHDLGFDVARRLEKRNAQGNWQFRFSFYSFPGEYIVQAIHPVFQPDSPTFIQVVLDDVPRTLVVPMLLKSWQGQIVYEIEAGDAAGRLMLNQGVNVMLKSQLSKTLHWTLLAPWATESDVQLLPGAGLKIGDVTISYSGKALFDFTLHLAGNTRFVVDPRRKVLLLQETAEQPGTSAPALQKHFKELAREHRLELPFTPVHEFLVPFDDPAEERFTTAYYDAGEERFLYIQDDDALVPENPVLGAVVDGSAYFYHPQGVEIYQTDVVSGLIIHRYRLMLRPGESTVKQCVAVPGGGVRVVQHFAHDGQGLTLDYLLTDEGVFLTSLTREVDHTLEDILGQTPLLADWKSLLGDYIAWPNVPSEYRFETSIWQLAVFVSIHWKPDASSSDMSWVRSSDGLIIRPLPQRGHARGWRDSDTDKNQSNLLAPGGAEGDVFAVYTRDSPRLCVQRCVIVDEQVNVAIEWKTLADLKNVLATEEGCVALTEQGVFYELTAQGELQLAGVNEVWFKERPQWWAQLPALVAEAPFSTLTLIGLSNASGDARLCAWYVEGRLLLADLGGGTAVRLLGVTPDNAAAWLFDVSRGQICRQVFVPEATLAVAFGDGSRLLAADALPAAQPQWTEWLFSDVKRSGAGLLATTVEGLQMQLNHQEPALLVGVDRQWAREHAAALAEQLKALAADSLQCAPLLTVASAGGQQWFVTGTGRLLEAASLAHPEVTVAVGTQQQNNVLLFDAADGLLRRYPLHDVLGPLSYLQRDAELLTVDSAQTLDDLLPLIPDDVSTLILRLGGEGTVCRLSQDVWRRLESVIIDCRPSLGGSAPASSATAAAKLEWRLDTPAGLIINLVDEHVVILDPDTCHSLILREANATDVTLRGDMVLAISGYQPFTVASMVTLLADRSNVSSGELLNAVIARLAKVTALPV</sequence>
<keyword evidence="5" id="KW-1185">Reference proteome</keyword>
<dbReference type="EMBL" id="PEGB01000006">
    <property type="protein sequence ID" value="RLU08790.1"/>
    <property type="molecule type" value="Genomic_DNA"/>
</dbReference>
<evidence type="ECO:0000259" key="1">
    <source>
        <dbReference type="Pfam" id="PF12919"/>
    </source>
</evidence>
<dbReference type="InterPro" id="IPR029044">
    <property type="entry name" value="Nucleotide-diphossugar_trans"/>
</dbReference>
<dbReference type="SUPFAM" id="SSF53448">
    <property type="entry name" value="Nucleotide-diphospho-sugar transferases"/>
    <property type="match status" value="1"/>
</dbReference>
<dbReference type="Pfam" id="PF12920">
    <property type="entry name" value="TcdA_TcdB_pore"/>
    <property type="match status" value="1"/>
</dbReference>
<comment type="caution">
    <text evidence="4">The sequence shown here is derived from an EMBL/GenBank/DDBJ whole genome shotgun (WGS) entry which is preliminary data.</text>
</comment>
<name>A0A3L8CLS1_9PSED</name>
<dbReference type="Gene3D" id="3.90.550.20">
    <property type="match status" value="1"/>
</dbReference>
<feature type="domain" description="TcdA/TcdB toxin pore forming" evidence="2">
    <location>
        <begin position="1079"/>
        <end position="1722"/>
    </location>
</feature>
<feature type="domain" description="GT44" evidence="1">
    <location>
        <begin position="134"/>
        <end position="522"/>
    </location>
</feature>